<feature type="transmembrane region" description="Helical" evidence="1">
    <location>
        <begin position="63"/>
        <end position="92"/>
    </location>
</feature>
<dbReference type="Proteomes" id="UP000177159">
    <property type="component" value="Unassembled WGS sequence"/>
</dbReference>
<organism evidence="2 3">
    <name type="scientific">Candidatus Roizmanbacteria bacterium RIFCSPHIGHO2_02_FULL_37_24</name>
    <dbReference type="NCBI Taxonomy" id="1802037"/>
    <lineage>
        <taxon>Bacteria</taxon>
        <taxon>Candidatus Roizmaniibacteriota</taxon>
    </lineage>
</organism>
<feature type="transmembrane region" description="Helical" evidence="1">
    <location>
        <begin position="40"/>
        <end position="57"/>
    </location>
</feature>
<dbReference type="AlphaFoldDB" id="A0A1F7GW52"/>
<dbReference type="EMBL" id="MFZM01000029">
    <property type="protein sequence ID" value="OGK22994.1"/>
    <property type="molecule type" value="Genomic_DNA"/>
</dbReference>
<accession>A0A1F7GW52</accession>
<evidence type="ECO:0000256" key="1">
    <source>
        <dbReference type="SAM" id="Phobius"/>
    </source>
</evidence>
<protein>
    <submittedName>
        <fullName evidence="2">Uncharacterized protein</fullName>
    </submittedName>
</protein>
<proteinExistence type="predicted"/>
<evidence type="ECO:0000313" key="2">
    <source>
        <dbReference type="EMBL" id="OGK22994.1"/>
    </source>
</evidence>
<comment type="caution">
    <text evidence="2">The sequence shown here is derived from an EMBL/GenBank/DDBJ whole genome shotgun (WGS) entry which is preliminary data.</text>
</comment>
<keyword evidence="1" id="KW-0812">Transmembrane</keyword>
<keyword evidence="1" id="KW-0472">Membrane</keyword>
<reference evidence="2 3" key="1">
    <citation type="journal article" date="2016" name="Nat. Commun.">
        <title>Thousands of microbial genomes shed light on interconnected biogeochemical processes in an aquifer system.</title>
        <authorList>
            <person name="Anantharaman K."/>
            <person name="Brown C.T."/>
            <person name="Hug L.A."/>
            <person name="Sharon I."/>
            <person name="Castelle C.J."/>
            <person name="Probst A.J."/>
            <person name="Thomas B.C."/>
            <person name="Singh A."/>
            <person name="Wilkins M.J."/>
            <person name="Karaoz U."/>
            <person name="Brodie E.L."/>
            <person name="Williams K.H."/>
            <person name="Hubbard S.S."/>
            <person name="Banfield J.F."/>
        </authorList>
    </citation>
    <scope>NUCLEOTIDE SEQUENCE [LARGE SCALE GENOMIC DNA]</scope>
</reference>
<name>A0A1F7GW52_9BACT</name>
<keyword evidence="1" id="KW-1133">Transmembrane helix</keyword>
<feature type="transmembrane region" description="Helical" evidence="1">
    <location>
        <begin position="13"/>
        <end position="33"/>
    </location>
</feature>
<sequence>MYLGPFYFDTKEIFLLLAAIFIGAAVYFNWPLWEFDKPTLLTLTIIMLILKGLLPSLHNEAFFLHAIAAIFLTLFLPLFQVLLFYFITFFLLKAVKVI</sequence>
<gene>
    <name evidence="2" type="ORF">A3C24_02540</name>
</gene>
<evidence type="ECO:0000313" key="3">
    <source>
        <dbReference type="Proteomes" id="UP000177159"/>
    </source>
</evidence>